<gene>
    <name evidence="2" type="ORF">CKY01_22035</name>
</gene>
<keyword evidence="1" id="KW-0472">Membrane</keyword>
<evidence type="ECO:0000256" key="1">
    <source>
        <dbReference type="SAM" id="Phobius"/>
    </source>
</evidence>
<comment type="caution">
    <text evidence="2">The sequence shown here is derived from an EMBL/GenBank/DDBJ whole genome shotgun (WGS) entry which is preliminary data.</text>
</comment>
<accession>A0A329VAA7</accession>
<dbReference type="RefSeq" id="WP_113027166.1">
    <property type="nucleotide sequence ID" value="NZ_CAWNWQ010000060.1"/>
</dbReference>
<dbReference type="EMBL" id="NSCI01000060">
    <property type="protein sequence ID" value="RAW82402.1"/>
    <property type="molecule type" value="Genomic_DNA"/>
</dbReference>
<feature type="transmembrane region" description="Helical" evidence="1">
    <location>
        <begin position="213"/>
        <end position="233"/>
    </location>
</feature>
<organism evidence="2 3">
    <name type="scientific">Photorhabdus laumondii subsp. clarkei</name>
    <dbReference type="NCBI Taxonomy" id="2029685"/>
    <lineage>
        <taxon>Bacteria</taxon>
        <taxon>Pseudomonadati</taxon>
        <taxon>Pseudomonadota</taxon>
        <taxon>Gammaproteobacteria</taxon>
        <taxon>Enterobacterales</taxon>
        <taxon>Morganellaceae</taxon>
        <taxon>Photorhabdus</taxon>
    </lineage>
</organism>
<dbReference type="AlphaFoldDB" id="A0A329VAA7"/>
<dbReference type="NCBIfam" id="NF041560">
    <property type="entry name" value="T6SS_Burk_ExIF"/>
    <property type="match status" value="1"/>
</dbReference>
<reference evidence="2 3" key="1">
    <citation type="journal article" date="2018" name="Int. J. Syst. Evol. Microbiol.">
        <title>Whole-genome-based revisit of Photorhabdus phylogeny: proposal for the elevation of most Photorhabdus subspecies to the species level and description of one novel species Photorhabdus bodei sp. nov., and one novel subspecies Photorhabdus laumondii subsp. clarkei subsp. nov.</title>
        <authorList>
            <person name="Machado R.A.R."/>
            <person name="Wuthrich D."/>
            <person name="Kuhnert P."/>
            <person name="Arce C.C.M."/>
            <person name="Thonen L."/>
            <person name="Ruiz C."/>
            <person name="Zhang X."/>
            <person name="Robert C.A.M."/>
            <person name="Karimi J."/>
            <person name="Kamali S."/>
            <person name="Ma J."/>
            <person name="Bruggmann R."/>
            <person name="Erb M."/>
        </authorList>
    </citation>
    <scope>NUCLEOTIDE SEQUENCE [LARGE SCALE GENOMIC DNA]</scope>
    <source>
        <strain evidence="2 3">BOJ-47</strain>
    </source>
</reference>
<dbReference type="Proteomes" id="UP000250870">
    <property type="component" value="Unassembled WGS sequence"/>
</dbReference>
<keyword evidence="1" id="KW-1133">Transmembrane helix</keyword>
<evidence type="ECO:0000313" key="2">
    <source>
        <dbReference type="EMBL" id="RAW82402.1"/>
    </source>
</evidence>
<dbReference type="InterPro" id="IPR048130">
    <property type="entry name" value="T6SS_ExIF-like"/>
</dbReference>
<name>A0A329VAA7_9GAMM</name>
<protein>
    <submittedName>
        <fullName evidence="2">Uncharacterized protein</fullName>
    </submittedName>
</protein>
<keyword evidence="1" id="KW-0812">Transmembrane</keyword>
<proteinExistence type="predicted"/>
<sequence>MNTCQMLKGAIDFDEIKSQRKDIDIFTRIKREIMIPRYPENKEEIERAIEELQAKIPELDAILAKEPPPPELPPRKPLIKVNGVLEEWEILCVKGYFSDREYDPEEFARREENRQFGALLLAMLGNSSQAAVNLRTDVRLSEICHFVQGKINGIPFHGWIGLTTVKAGDYVELAVTDQGEYYVVYALTNPERRTISITPCCNKGTRSKAWDEVFYTFCVFFMIIAICLGAIFFSGGGSFWDGPDLLTLCIMSVATVFSFYAYFVSIKKPWPSVKLAQDIFSVLDFPNPQDVSLSKLTKKRIKEIRANPSPENSEEVLPDKLCILSHYYYY</sequence>
<feature type="transmembrane region" description="Helical" evidence="1">
    <location>
        <begin position="245"/>
        <end position="264"/>
    </location>
</feature>
<evidence type="ECO:0000313" key="3">
    <source>
        <dbReference type="Proteomes" id="UP000250870"/>
    </source>
</evidence>